<name>A0A6A3MR46_9STRA</name>
<protein>
    <submittedName>
        <fullName evidence="1">Uncharacterized protein</fullName>
    </submittedName>
</protein>
<reference evidence="1 2" key="1">
    <citation type="submission" date="2018-09" db="EMBL/GenBank/DDBJ databases">
        <title>Genomic investigation of the strawberry pathogen Phytophthora fragariae indicates pathogenicity is determined by transcriptional variation in three key races.</title>
        <authorList>
            <person name="Adams T.M."/>
            <person name="Armitage A.D."/>
            <person name="Sobczyk M.K."/>
            <person name="Bates H.J."/>
            <person name="Dunwell J.M."/>
            <person name="Nellist C.F."/>
            <person name="Harrison R.J."/>
        </authorList>
    </citation>
    <scope>NUCLEOTIDE SEQUENCE [LARGE SCALE GENOMIC DNA]</scope>
    <source>
        <strain evidence="1 2">SCRP324</strain>
    </source>
</reference>
<evidence type="ECO:0000313" key="2">
    <source>
        <dbReference type="Proteomes" id="UP000435112"/>
    </source>
</evidence>
<dbReference type="Proteomes" id="UP000435112">
    <property type="component" value="Unassembled WGS sequence"/>
</dbReference>
<sequence>MLLSKDLMLGGDMLLGEDLLPETATDNADQGGCLLAVTTTEKNIVKALRWQGQHSFQITCEELQMAERITWQGGYNMTCTSLFLITPTNHEETMTPLMDYPAGELCVGDVIEYYCVAFVAGDPRGHRRATVL</sequence>
<gene>
    <name evidence="1" type="ORF">PR002_g9438</name>
</gene>
<comment type="caution">
    <text evidence="1">The sequence shown here is derived from an EMBL/GenBank/DDBJ whole genome shotgun (WGS) entry which is preliminary data.</text>
</comment>
<dbReference type="EMBL" id="QXFU01000505">
    <property type="protein sequence ID" value="KAE9031928.1"/>
    <property type="molecule type" value="Genomic_DNA"/>
</dbReference>
<proteinExistence type="predicted"/>
<accession>A0A6A3MR46</accession>
<evidence type="ECO:0000313" key="1">
    <source>
        <dbReference type="EMBL" id="KAE9031928.1"/>
    </source>
</evidence>
<dbReference type="OrthoDB" id="129272at2759"/>
<organism evidence="1 2">
    <name type="scientific">Phytophthora rubi</name>
    <dbReference type="NCBI Taxonomy" id="129364"/>
    <lineage>
        <taxon>Eukaryota</taxon>
        <taxon>Sar</taxon>
        <taxon>Stramenopiles</taxon>
        <taxon>Oomycota</taxon>
        <taxon>Peronosporomycetes</taxon>
        <taxon>Peronosporales</taxon>
        <taxon>Peronosporaceae</taxon>
        <taxon>Phytophthora</taxon>
    </lineage>
</organism>
<dbReference type="AlphaFoldDB" id="A0A6A3MR46"/>